<reference evidence="1" key="1">
    <citation type="submission" date="2021-05" db="EMBL/GenBank/DDBJ databases">
        <authorList>
            <person name="Scholz U."/>
            <person name="Mascher M."/>
            <person name="Fiebig A."/>
        </authorList>
    </citation>
    <scope>NUCLEOTIDE SEQUENCE [LARGE SCALE GENOMIC DNA]</scope>
</reference>
<keyword evidence="2" id="KW-1185">Reference proteome</keyword>
<evidence type="ECO:0000313" key="2">
    <source>
        <dbReference type="Proteomes" id="UP001732700"/>
    </source>
</evidence>
<reference evidence="1" key="2">
    <citation type="submission" date="2025-09" db="UniProtKB">
        <authorList>
            <consortium name="EnsemblPlants"/>
        </authorList>
    </citation>
    <scope>IDENTIFICATION</scope>
</reference>
<name>A0ACD5VA19_AVESA</name>
<sequence>MVQAAPSSPTPDADHPSPPSRLLSKHRPRRRAAPPRPSLPPPASTRGQPDLNRCSCCCVRFPLPAPGTKRPPIRPLRSLWRIVLLCSECLSLLRSGAVCSYCLSLDDLPPEDSAVTCRSCNHCVHHYCIPAEHRTSLFQPIDLENFVCVDCCPTVKPGRKSAGATAVPKLELAIWEPNSAVRGKEEALALAKLNSPRKAVEVKPAPKCSKEARALIAIGGGSDSKNTGDLDLPDEELALQLHLAINGSQRISRSGSASGVVSSGQGKGKKGLVSGWKVTEDLGLCVTNMMDHLDYGESETEMENNWNAKHVIGFDPSVTVVLALECTSKHAKESMRGKRKGPPASNQHNGLVDRYQMKYSKRKSSKQENVESNGNKTMLNGKDMDVSDGCVSITPMT</sequence>
<organism evidence="1 2">
    <name type="scientific">Avena sativa</name>
    <name type="common">Oat</name>
    <dbReference type="NCBI Taxonomy" id="4498"/>
    <lineage>
        <taxon>Eukaryota</taxon>
        <taxon>Viridiplantae</taxon>
        <taxon>Streptophyta</taxon>
        <taxon>Embryophyta</taxon>
        <taxon>Tracheophyta</taxon>
        <taxon>Spermatophyta</taxon>
        <taxon>Magnoliopsida</taxon>
        <taxon>Liliopsida</taxon>
        <taxon>Poales</taxon>
        <taxon>Poaceae</taxon>
        <taxon>BOP clade</taxon>
        <taxon>Pooideae</taxon>
        <taxon>Poodae</taxon>
        <taxon>Poeae</taxon>
        <taxon>Poeae Chloroplast Group 1 (Aveneae type)</taxon>
        <taxon>Aveninae</taxon>
        <taxon>Avena</taxon>
    </lineage>
</organism>
<dbReference type="EnsemblPlants" id="AVESA.00010b.r2.2DG0397220.1">
    <property type="protein sequence ID" value="AVESA.00010b.r2.2DG0397220.1.CDS.1"/>
    <property type="gene ID" value="AVESA.00010b.r2.2DG0397220"/>
</dbReference>
<protein>
    <submittedName>
        <fullName evidence="1">Uncharacterized protein</fullName>
    </submittedName>
</protein>
<proteinExistence type="predicted"/>
<accession>A0ACD5VA19</accession>
<dbReference type="Proteomes" id="UP001732700">
    <property type="component" value="Chromosome 2D"/>
</dbReference>
<evidence type="ECO:0000313" key="1">
    <source>
        <dbReference type="EnsemblPlants" id="AVESA.00010b.r2.2DG0397220.1.CDS.1"/>
    </source>
</evidence>